<feature type="region of interest" description="Disordered" evidence="5">
    <location>
        <begin position="1"/>
        <end position="38"/>
    </location>
</feature>
<keyword evidence="3" id="KW-0677">Repeat</keyword>
<evidence type="ECO:0000256" key="1">
    <source>
        <dbReference type="ARBA" id="ARBA00007830"/>
    </source>
</evidence>
<dbReference type="EMBL" id="KN824278">
    <property type="protein sequence ID" value="KIM33120.1"/>
    <property type="molecule type" value="Genomic_DNA"/>
</dbReference>
<evidence type="ECO:0000313" key="7">
    <source>
        <dbReference type="EMBL" id="KIM33120.1"/>
    </source>
</evidence>
<evidence type="ECO:0000256" key="5">
    <source>
        <dbReference type="SAM" id="MobiDB-lite"/>
    </source>
</evidence>
<feature type="repeat" description="WD" evidence="4">
    <location>
        <begin position="108"/>
        <end position="151"/>
    </location>
</feature>
<organism evidence="7 8">
    <name type="scientific">Serendipita vermifera MAFF 305830</name>
    <dbReference type="NCBI Taxonomy" id="933852"/>
    <lineage>
        <taxon>Eukaryota</taxon>
        <taxon>Fungi</taxon>
        <taxon>Dikarya</taxon>
        <taxon>Basidiomycota</taxon>
        <taxon>Agaricomycotina</taxon>
        <taxon>Agaricomycetes</taxon>
        <taxon>Sebacinales</taxon>
        <taxon>Serendipitaceae</taxon>
        <taxon>Serendipita</taxon>
    </lineage>
</organism>
<feature type="domain" description="Anaphase-promoting complex subunit 4-like WD40" evidence="6">
    <location>
        <begin position="36"/>
        <end position="122"/>
    </location>
</feature>
<reference evidence="8" key="2">
    <citation type="submission" date="2015-01" db="EMBL/GenBank/DDBJ databases">
        <title>Evolutionary Origins and Diversification of the Mycorrhizal Mutualists.</title>
        <authorList>
            <consortium name="DOE Joint Genome Institute"/>
            <consortium name="Mycorrhizal Genomics Consortium"/>
            <person name="Kohler A."/>
            <person name="Kuo A."/>
            <person name="Nagy L.G."/>
            <person name="Floudas D."/>
            <person name="Copeland A."/>
            <person name="Barry K.W."/>
            <person name="Cichocki N."/>
            <person name="Veneault-Fourrey C."/>
            <person name="LaButti K."/>
            <person name="Lindquist E.A."/>
            <person name="Lipzen A."/>
            <person name="Lundell T."/>
            <person name="Morin E."/>
            <person name="Murat C."/>
            <person name="Riley R."/>
            <person name="Ohm R."/>
            <person name="Sun H."/>
            <person name="Tunlid A."/>
            <person name="Henrissat B."/>
            <person name="Grigoriev I.V."/>
            <person name="Hibbett D.S."/>
            <person name="Martin F."/>
        </authorList>
    </citation>
    <scope>NUCLEOTIDE SEQUENCE [LARGE SCALE GENOMIC DNA]</scope>
    <source>
        <strain evidence="8">MAFF 305830</strain>
    </source>
</reference>
<comment type="similarity">
    <text evidence="1">Belongs to the WD repeat rae1 family.</text>
</comment>
<dbReference type="PROSITE" id="PS00678">
    <property type="entry name" value="WD_REPEATS_1"/>
    <property type="match status" value="1"/>
</dbReference>
<feature type="compositionally biased region" description="Low complexity" evidence="5">
    <location>
        <begin position="22"/>
        <end position="38"/>
    </location>
</feature>
<feature type="repeat" description="WD" evidence="4">
    <location>
        <begin position="256"/>
        <end position="290"/>
    </location>
</feature>
<dbReference type="STRING" id="933852.A0A0C3B8J5"/>
<dbReference type="InterPro" id="IPR024977">
    <property type="entry name" value="Apc4-like_WD40_dom"/>
</dbReference>
<dbReference type="FunFam" id="2.130.10.10:FF:000190">
    <property type="entry name" value="Nuclear pore complex subunit"/>
    <property type="match status" value="1"/>
</dbReference>
<dbReference type="Gene3D" id="2.130.10.10">
    <property type="entry name" value="YVTN repeat-like/Quinoprotein amine dehydrogenase"/>
    <property type="match status" value="1"/>
</dbReference>
<dbReference type="PANTHER" id="PTHR10971">
    <property type="entry name" value="MRNA EXPORT FACTOR AND BUB3"/>
    <property type="match status" value="1"/>
</dbReference>
<keyword evidence="8" id="KW-1185">Reference proteome</keyword>
<reference evidence="7 8" key="1">
    <citation type="submission" date="2014-04" db="EMBL/GenBank/DDBJ databases">
        <authorList>
            <consortium name="DOE Joint Genome Institute"/>
            <person name="Kuo A."/>
            <person name="Zuccaro A."/>
            <person name="Kohler A."/>
            <person name="Nagy L.G."/>
            <person name="Floudas D."/>
            <person name="Copeland A."/>
            <person name="Barry K.W."/>
            <person name="Cichocki N."/>
            <person name="Veneault-Fourrey C."/>
            <person name="LaButti K."/>
            <person name="Lindquist E.A."/>
            <person name="Lipzen A."/>
            <person name="Lundell T."/>
            <person name="Morin E."/>
            <person name="Murat C."/>
            <person name="Sun H."/>
            <person name="Tunlid A."/>
            <person name="Henrissat B."/>
            <person name="Grigoriev I.V."/>
            <person name="Hibbett D.S."/>
            <person name="Martin F."/>
            <person name="Nordberg H.P."/>
            <person name="Cantor M.N."/>
            <person name="Hua S.X."/>
        </authorList>
    </citation>
    <scope>NUCLEOTIDE SEQUENCE [LARGE SCALE GENOMIC DNA]</scope>
    <source>
        <strain evidence="7 8">MAFF 305830</strain>
    </source>
</reference>
<evidence type="ECO:0000256" key="4">
    <source>
        <dbReference type="PROSITE-ProRule" id="PRU00221"/>
    </source>
</evidence>
<gene>
    <name evidence="7" type="ORF">M408DRAFT_325945</name>
</gene>
<proteinExistence type="inferred from homology"/>
<dbReference type="PROSITE" id="PS50082">
    <property type="entry name" value="WD_REPEATS_2"/>
    <property type="match status" value="3"/>
</dbReference>
<dbReference type="InterPro" id="IPR019775">
    <property type="entry name" value="WD40_repeat_CS"/>
</dbReference>
<dbReference type="Pfam" id="PF12894">
    <property type="entry name" value="ANAPC4_WD40"/>
    <property type="match status" value="1"/>
</dbReference>
<dbReference type="AlphaFoldDB" id="A0A0C3B8J5"/>
<dbReference type="InterPro" id="IPR001680">
    <property type="entry name" value="WD40_rpt"/>
</dbReference>
<dbReference type="HOGENOM" id="CLU_038526_1_0_1"/>
<evidence type="ECO:0000259" key="6">
    <source>
        <dbReference type="Pfam" id="PF12894"/>
    </source>
</evidence>
<dbReference type="InterPro" id="IPR020472">
    <property type="entry name" value="WD40_PAC1"/>
</dbReference>
<keyword evidence="2 4" id="KW-0853">WD repeat</keyword>
<evidence type="ECO:0000256" key="2">
    <source>
        <dbReference type="ARBA" id="ARBA00022574"/>
    </source>
</evidence>
<accession>A0A0C3B8J5</accession>
<dbReference type="InterPro" id="IPR015943">
    <property type="entry name" value="WD40/YVTN_repeat-like_dom_sf"/>
</dbReference>
<evidence type="ECO:0000313" key="8">
    <source>
        <dbReference type="Proteomes" id="UP000054097"/>
    </source>
</evidence>
<dbReference type="PRINTS" id="PR00320">
    <property type="entry name" value="GPROTEINBRPT"/>
</dbReference>
<dbReference type="PROSITE" id="PS50294">
    <property type="entry name" value="WD_REPEATS_REGION"/>
    <property type="match status" value="1"/>
</dbReference>
<dbReference type="Pfam" id="PF00400">
    <property type="entry name" value="WD40"/>
    <property type="match status" value="1"/>
</dbReference>
<dbReference type="Proteomes" id="UP000054097">
    <property type="component" value="Unassembled WGS sequence"/>
</dbReference>
<evidence type="ECO:0000256" key="3">
    <source>
        <dbReference type="ARBA" id="ARBA00022737"/>
    </source>
</evidence>
<dbReference type="SUPFAM" id="SSF50978">
    <property type="entry name" value="WD40 repeat-like"/>
    <property type="match status" value="1"/>
</dbReference>
<protein>
    <recommendedName>
        <fullName evidence="6">Anaphase-promoting complex subunit 4-like WD40 domain-containing protein</fullName>
    </recommendedName>
</protein>
<dbReference type="InterPro" id="IPR036322">
    <property type="entry name" value="WD40_repeat_dom_sf"/>
</dbReference>
<name>A0A0C3B8J5_SERVB</name>
<feature type="repeat" description="WD" evidence="4">
    <location>
        <begin position="67"/>
        <end position="108"/>
    </location>
</feature>
<sequence length="349" mass="37751">MSFFGAGAAGASTEPKDAELVDPPSDSISSLSFSSSPQSDYLAVGSWDNQVRIYEVNAQGQSQGKAAYAHDAPVLDVCWNKDGSKLFSGGVDKAAKMFDLGTGASQQVGVHDAPIKAVRWVEAPSGGILATGSWDKMVKFWDLRTPNPVASVNMADKVYSMDVVYPLMVVGTAERHIQIINLNNPTSIFKSMSSPLKWQTRVVSCFPSATGFAVGSVEGRVAIQYIEDKDSSSNFSFKCHRQDHNGSKDQQAVYAVNAITFHQGYGTFSTAGADGTINFWDKDSKTRLKTFPRNPGPITATAFSKTGGIFAYAISYDWSKGFSGMVPSLPNKVMLHSVKDEDIKKKPRK</sequence>
<dbReference type="SMART" id="SM00320">
    <property type="entry name" value="WD40"/>
    <property type="match status" value="4"/>
</dbReference>
<dbReference type="OrthoDB" id="256303at2759"/>
<feature type="compositionally biased region" description="Low complexity" evidence="5">
    <location>
        <begin position="1"/>
        <end position="11"/>
    </location>
</feature>